<dbReference type="AlphaFoldDB" id="A0A8T1TDN5"/>
<dbReference type="EMBL" id="JAHGAV010000015">
    <property type="protein sequence ID" value="KAG6938894.1"/>
    <property type="molecule type" value="Genomic_DNA"/>
</dbReference>
<evidence type="ECO:0000313" key="2">
    <source>
        <dbReference type="Proteomes" id="UP000765507"/>
    </source>
</evidence>
<comment type="caution">
    <text evidence="1">The sequence shown here is derived from an EMBL/GenBank/DDBJ whole genome shotgun (WGS) entry which is preliminary data.</text>
</comment>
<sequence>MQTKLKKRNNREQSFETDADTKQEIITVETVLAWDIDDIGTWLQSLNNEFRALILEKGPVRIKGLEYPKDIGGRKFAENNYHKRLSNSEIVNRRWLVYSKCKDAIFCFPCNIFNSCNFKIATMGINDWKNLSHILPQHEKAQHHIESMYKLCELGVRLKNQTTLDAQNQRLLE</sequence>
<keyword evidence="2" id="KW-1185">Reference proteome</keyword>
<dbReference type="Proteomes" id="UP000765507">
    <property type="component" value="Unassembled WGS sequence"/>
</dbReference>
<name>A0A8T1TDN5_CHESE</name>
<gene>
    <name evidence="1" type="ORF">G0U57_004543</name>
</gene>
<accession>A0A8T1TDN5</accession>
<dbReference type="OrthoDB" id="1750591at2759"/>
<protein>
    <submittedName>
        <fullName evidence="1">Zinc finger MYM-type containing 5</fullName>
    </submittedName>
</protein>
<evidence type="ECO:0000313" key="1">
    <source>
        <dbReference type="EMBL" id="KAG6938894.1"/>
    </source>
</evidence>
<organism evidence="1 2">
    <name type="scientific">Chelydra serpentina</name>
    <name type="common">Snapping turtle</name>
    <name type="synonym">Testudo serpentina</name>
    <dbReference type="NCBI Taxonomy" id="8475"/>
    <lineage>
        <taxon>Eukaryota</taxon>
        <taxon>Metazoa</taxon>
        <taxon>Chordata</taxon>
        <taxon>Craniata</taxon>
        <taxon>Vertebrata</taxon>
        <taxon>Euteleostomi</taxon>
        <taxon>Archelosauria</taxon>
        <taxon>Testudinata</taxon>
        <taxon>Testudines</taxon>
        <taxon>Cryptodira</taxon>
        <taxon>Durocryptodira</taxon>
        <taxon>Americhelydia</taxon>
        <taxon>Chelydroidea</taxon>
        <taxon>Chelydridae</taxon>
        <taxon>Chelydra</taxon>
    </lineage>
</organism>
<reference evidence="1 2" key="1">
    <citation type="journal article" date="2020" name="G3 (Bethesda)">
        <title>Draft Genome of the Common Snapping Turtle, Chelydra serpentina, a Model for Phenotypic Plasticity in Reptiles.</title>
        <authorList>
            <person name="Das D."/>
            <person name="Singh S.K."/>
            <person name="Bierstedt J."/>
            <person name="Erickson A."/>
            <person name="Galli G.L.J."/>
            <person name="Crossley D.A. 2nd"/>
            <person name="Rhen T."/>
        </authorList>
    </citation>
    <scope>NUCLEOTIDE SEQUENCE [LARGE SCALE GENOMIC DNA]</scope>
    <source>
        <strain evidence="1">KW</strain>
    </source>
</reference>
<proteinExistence type="predicted"/>